<gene>
    <name evidence="4" type="ORF">GCM10009733_087230</name>
</gene>
<evidence type="ECO:0000313" key="5">
    <source>
        <dbReference type="Proteomes" id="UP001500064"/>
    </source>
</evidence>
<dbReference type="RefSeq" id="WP_346112802.1">
    <property type="nucleotide sequence ID" value="NZ_BAAAMU010000107.1"/>
</dbReference>
<proteinExistence type="predicted"/>
<evidence type="ECO:0000313" key="4">
    <source>
        <dbReference type="EMBL" id="GAA1676886.1"/>
    </source>
</evidence>
<keyword evidence="2" id="KW-0804">Transcription</keyword>
<name>A0ABP4SRN9_9ACTN</name>
<dbReference type="Gene3D" id="1.10.357.10">
    <property type="entry name" value="Tetracycline Repressor, domain 2"/>
    <property type="match status" value="1"/>
</dbReference>
<sequence>MAGGPLRDVQHLHAETAFERALERGGLPADTDPGFLPEMISGSLPFHWLMLGHPLDDEFLERVADFVLRGAQAGPAGGAVGA</sequence>
<keyword evidence="1" id="KW-0805">Transcription regulation</keyword>
<evidence type="ECO:0000256" key="2">
    <source>
        <dbReference type="ARBA" id="ARBA00023163"/>
    </source>
</evidence>
<evidence type="ECO:0000256" key="1">
    <source>
        <dbReference type="ARBA" id="ARBA00023015"/>
    </source>
</evidence>
<evidence type="ECO:0000259" key="3">
    <source>
        <dbReference type="Pfam" id="PF16859"/>
    </source>
</evidence>
<protein>
    <recommendedName>
        <fullName evidence="3">Tetracyclin repressor-like C-terminal domain-containing protein</fullName>
    </recommendedName>
</protein>
<keyword evidence="5" id="KW-1185">Reference proteome</keyword>
<comment type="caution">
    <text evidence="4">The sequence shown here is derived from an EMBL/GenBank/DDBJ whole genome shotgun (WGS) entry which is preliminary data.</text>
</comment>
<organism evidence="4 5">
    <name type="scientific">Nonomuraea maheshkhaliensis</name>
    <dbReference type="NCBI Taxonomy" id="419590"/>
    <lineage>
        <taxon>Bacteria</taxon>
        <taxon>Bacillati</taxon>
        <taxon>Actinomycetota</taxon>
        <taxon>Actinomycetes</taxon>
        <taxon>Streptosporangiales</taxon>
        <taxon>Streptosporangiaceae</taxon>
        <taxon>Nonomuraea</taxon>
    </lineage>
</organism>
<dbReference type="Pfam" id="PF16859">
    <property type="entry name" value="TetR_C_11"/>
    <property type="match status" value="1"/>
</dbReference>
<accession>A0ABP4SRN9</accession>
<dbReference type="Proteomes" id="UP001500064">
    <property type="component" value="Unassembled WGS sequence"/>
</dbReference>
<feature type="domain" description="Tetracyclin repressor-like C-terminal" evidence="3">
    <location>
        <begin position="10"/>
        <end position="67"/>
    </location>
</feature>
<dbReference type="InterPro" id="IPR036271">
    <property type="entry name" value="Tet_transcr_reg_TetR-rel_C_sf"/>
</dbReference>
<dbReference type="SUPFAM" id="SSF48498">
    <property type="entry name" value="Tetracyclin repressor-like, C-terminal domain"/>
    <property type="match status" value="1"/>
</dbReference>
<dbReference type="InterPro" id="IPR011075">
    <property type="entry name" value="TetR_C"/>
</dbReference>
<dbReference type="EMBL" id="BAAAMU010000107">
    <property type="protein sequence ID" value="GAA1676886.1"/>
    <property type="molecule type" value="Genomic_DNA"/>
</dbReference>
<reference evidence="5" key="1">
    <citation type="journal article" date="2019" name="Int. J. Syst. Evol. Microbiol.">
        <title>The Global Catalogue of Microorganisms (GCM) 10K type strain sequencing project: providing services to taxonomists for standard genome sequencing and annotation.</title>
        <authorList>
            <consortium name="The Broad Institute Genomics Platform"/>
            <consortium name="The Broad Institute Genome Sequencing Center for Infectious Disease"/>
            <person name="Wu L."/>
            <person name="Ma J."/>
        </authorList>
    </citation>
    <scope>NUCLEOTIDE SEQUENCE [LARGE SCALE GENOMIC DNA]</scope>
    <source>
        <strain evidence="5">JCM 13929</strain>
    </source>
</reference>